<evidence type="ECO:0008006" key="3">
    <source>
        <dbReference type="Google" id="ProtNLM"/>
    </source>
</evidence>
<keyword evidence="2" id="KW-1185">Reference proteome</keyword>
<sequence>MDHLDFIGHLRLDVERTVTGPSLLDEQGPALIAVNYSYTPFAQTRYDNALRLNSSSPLQASLSQRLVFRYENATAEQGSGIFRVEVQAQGFTFAKPALHALSLAAPVPEPGSAVLARCGLGVGAGAARYTRRRQGG</sequence>
<accession>A0ABU5ICS2</accession>
<reference evidence="1 2" key="1">
    <citation type="submission" date="2023-11" db="EMBL/GenBank/DDBJ databases">
        <title>Draft genome of Azohydromonas lata strain H1 (DSM1123), a polyhydroxyalkanoate producer.</title>
        <authorList>
            <person name="Traversa D."/>
            <person name="D'Addabbo P."/>
            <person name="Pazzani C."/>
            <person name="Manzari C."/>
            <person name="Chiara M."/>
            <person name="Scrascia M."/>
        </authorList>
    </citation>
    <scope>NUCLEOTIDE SEQUENCE [LARGE SCALE GENOMIC DNA]</scope>
    <source>
        <strain evidence="1 2">H1</strain>
    </source>
</reference>
<name>A0ABU5ICS2_9BURK</name>
<organism evidence="1 2">
    <name type="scientific">Azohydromonas lata</name>
    <dbReference type="NCBI Taxonomy" id="45677"/>
    <lineage>
        <taxon>Bacteria</taxon>
        <taxon>Pseudomonadati</taxon>
        <taxon>Pseudomonadota</taxon>
        <taxon>Betaproteobacteria</taxon>
        <taxon>Burkholderiales</taxon>
        <taxon>Sphaerotilaceae</taxon>
        <taxon>Azohydromonas</taxon>
    </lineage>
</organism>
<dbReference type="RefSeq" id="WP_322465210.1">
    <property type="nucleotide sequence ID" value="NZ_JAXOJX010000011.1"/>
</dbReference>
<dbReference type="EMBL" id="JAXOJX010000011">
    <property type="protein sequence ID" value="MDZ5456773.1"/>
    <property type="molecule type" value="Genomic_DNA"/>
</dbReference>
<evidence type="ECO:0000313" key="2">
    <source>
        <dbReference type="Proteomes" id="UP001293718"/>
    </source>
</evidence>
<proteinExistence type="predicted"/>
<evidence type="ECO:0000313" key="1">
    <source>
        <dbReference type="EMBL" id="MDZ5456773.1"/>
    </source>
</evidence>
<gene>
    <name evidence="1" type="ORF">SM757_09315</name>
</gene>
<dbReference type="Proteomes" id="UP001293718">
    <property type="component" value="Unassembled WGS sequence"/>
</dbReference>
<comment type="caution">
    <text evidence="1">The sequence shown here is derived from an EMBL/GenBank/DDBJ whole genome shotgun (WGS) entry which is preliminary data.</text>
</comment>
<protein>
    <recommendedName>
        <fullName evidence="3">PEP-CTERM sorting domain-containing protein</fullName>
    </recommendedName>
</protein>